<dbReference type="PROSITE" id="PS50943">
    <property type="entry name" value="HTH_CROC1"/>
    <property type="match status" value="1"/>
</dbReference>
<dbReference type="Gene3D" id="1.10.260.40">
    <property type="entry name" value="lambda repressor-like DNA-binding domains"/>
    <property type="match status" value="1"/>
</dbReference>
<dbReference type="STRING" id="375175.AYR53_11850"/>
<evidence type="ECO:0000259" key="4">
    <source>
        <dbReference type="PROSITE" id="PS50943"/>
    </source>
</evidence>
<dbReference type="PANTHER" id="PTHR40661">
    <property type="match status" value="1"/>
</dbReference>
<dbReference type="SMART" id="SM00530">
    <property type="entry name" value="HTH_XRE"/>
    <property type="match status" value="1"/>
</dbReference>
<dbReference type="InterPro" id="IPR001387">
    <property type="entry name" value="Cro/C1-type_HTH"/>
</dbReference>
<keyword evidence="3" id="KW-0804">Transcription</keyword>
<proteinExistence type="predicted"/>
<reference evidence="5 6" key="1">
    <citation type="submission" date="2016-03" db="EMBL/GenBank/DDBJ databases">
        <title>Pediococcus and Lactobacillus from brewery environment - whole genome sequencing and assembly.</title>
        <authorList>
            <person name="Behr J."/>
            <person name="Geissler A.J."/>
            <person name="Vogel R.F."/>
        </authorList>
    </citation>
    <scope>NUCLEOTIDE SEQUENCE [LARGE SCALE GENOMIC DNA]</scope>
    <source>
        <strain evidence="5 6">TMW 1.1989</strain>
    </source>
</reference>
<sequence length="219" mass="24405">MRSNKEIIDYMRVLLKRRKLSLNQLADKAGVAKSTVSRYFSFTRQFPLNKADDFAKALGTTSEDLLGVSPIDNLQNTNSHTYAFLPAHIAAGALTSVDPLMHRDVEHIELSDAIMRKYAGDKDIAVMYVNGDSMNHVIPDGSLMAIKLTGLDGINNGDIVVFSEDGSYSVKRYYDNKDAKIITFSPDSSNPNFEPITYRYEDAENVRIIGKVVVYTVVL</sequence>
<dbReference type="InterPro" id="IPR036286">
    <property type="entry name" value="LexA/Signal_pep-like_sf"/>
</dbReference>
<evidence type="ECO:0000256" key="3">
    <source>
        <dbReference type="ARBA" id="ARBA00023163"/>
    </source>
</evidence>
<dbReference type="SUPFAM" id="SSF51306">
    <property type="entry name" value="LexA/Signal peptidase"/>
    <property type="match status" value="1"/>
</dbReference>
<dbReference type="Pfam" id="PF00717">
    <property type="entry name" value="Peptidase_S24"/>
    <property type="match status" value="1"/>
</dbReference>
<name>A0A192H3L1_9LACO</name>
<evidence type="ECO:0000256" key="1">
    <source>
        <dbReference type="ARBA" id="ARBA00023015"/>
    </source>
</evidence>
<evidence type="ECO:0000313" key="5">
    <source>
        <dbReference type="EMBL" id="ANK63404.1"/>
    </source>
</evidence>
<dbReference type="Pfam" id="PF01381">
    <property type="entry name" value="HTH_3"/>
    <property type="match status" value="1"/>
</dbReference>
<dbReference type="InterPro" id="IPR010982">
    <property type="entry name" value="Lambda_DNA-bd_dom_sf"/>
</dbReference>
<evidence type="ECO:0000313" key="6">
    <source>
        <dbReference type="Proteomes" id="UP000078582"/>
    </source>
</evidence>
<dbReference type="KEGG" id="lbt:AYR52_07125"/>
<accession>A0A192H3L1</accession>
<dbReference type="OrthoDB" id="194368at2"/>
<dbReference type="GO" id="GO:0003677">
    <property type="term" value="F:DNA binding"/>
    <property type="evidence" value="ECO:0007669"/>
    <property type="project" value="UniProtKB-KW"/>
</dbReference>
<dbReference type="GeneID" id="42982954"/>
<dbReference type="CDD" id="cd06529">
    <property type="entry name" value="S24_LexA-like"/>
    <property type="match status" value="1"/>
</dbReference>
<keyword evidence="6" id="KW-1185">Reference proteome</keyword>
<dbReference type="Proteomes" id="UP000078582">
    <property type="component" value="Chromosome"/>
</dbReference>
<dbReference type="InterPro" id="IPR039418">
    <property type="entry name" value="LexA-like"/>
</dbReference>
<dbReference type="RefSeq" id="WP_068225384.1">
    <property type="nucleotide sequence ID" value="NZ_CP014623.1"/>
</dbReference>
<dbReference type="PANTHER" id="PTHR40661:SF1">
    <property type="entry name" value="HTH CRO_C1-TYPE DOMAIN-CONTAINING PROTEIN"/>
    <property type="match status" value="1"/>
</dbReference>
<organism evidence="5 6">
    <name type="scientific">Loigolactobacillus backii</name>
    <dbReference type="NCBI Taxonomy" id="375175"/>
    <lineage>
        <taxon>Bacteria</taxon>
        <taxon>Bacillati</taxon>
        <taxon>Bacillota</taxon>
        <taxon>Bacilli</taxon>
        <taxon>Lactobacillales</taxon>
        <taxon>Lactobacillaceae</taxon>
        <taxon>Loigolactobacillus</taxon>
    </lineage>
</organism>
<keyword evidence="2" id="KW-0238">DNA-binding</keyword>
<keyword evidence="1" id="KW-0805">Transcription regulation</keyword>
<gene>
    <name evidence="5" type="ORF">AYR53_11850</name>
</gene>
<protein>
    <submittedName>
        <fullName evidence="5">Cro/Cl family transcriptional regulator</fullName>
    </submittedName>
</protein>
<dbReference type="CDD" id="cd00093">
    <property type="entry name" value="HTH_XRE"/>
    <property type="match status" value="1"/>
</dbReference>
<feature type="domain" description="HTH cro/C1-type" evidence="4">
    <location>
        <begin position="11"/>
        <end position="65"/>
    </location>
</feature>
<dbReference type="Gene3D" id="2.10.109.10">
    <property type="entry name" value="Umud Fragment, subunit A"/>
    <property type="match status" value="1"/>
</dbReference>
<dbReference type="InterPro" id="IPR015927">
    <property type="entry name" value="Peptidase_S24_S26A/B/C"/>
</dbReference>
<evidence type="ECO:0000256" key="2">
    <source>
        <dbReference type="ARBA" id="ARBA00023125"/>
    </source>
</evidence>
<dbReference type="SUPFAM" id="SSF47413">
    <property type="entry name" value="lambda repressor-like DNA-binding domains"/>
    <property type="match status" value="1"/>
</dbReference>
<dbReference type="AlphaFoldDB" id="A0A192H3L1"/>
<dbReference type="EMBL" id="CP014873">
    <property type="protein sequence ID" value="ANK63404.1"/>
    <property type="molecule type" value="Genomic_DNA"/>
</dbReference>